<accession>A0A0F9IRA9</accession>
<dbReference type="InterPro" id="IPR036388">
    <property type="entry name" value="WH-like_DNA-bd_sf"/>
</dbReference>
<keyword evidence="3" id="KW-0804">Transcription</keyword>
<comment type="caution">
    <text evidence="6">The sequence shown here is derived from an EMBL/GenBank/DDBJ whole genome shotgun (WGS) entry which is preliminary data.</text>
</comment>
<dbReference type="PROSITE" id="PS50042">
    <property type="entry name" value="CNMP_BINDING_3"/>
    <property type="match status" value="1"/>
</dbReference>
<feature type="domain" description="HTH crp-type" evidence="5">
    <location>
        <begin position="154"/>
        <end position="223"/>
    </location>
</feature>
<organism evidence="6">
    <name type="scientific">marine sediment metagenome</name>
    <dbReference type="NCBI Taxonomy" id="412755"/>
    <lineage>
        <taxon>unclassified sequences</taxon>
        <taxon>metagenomes</taxon>
        <taxon>ecological metagenomes</taxon>
    </lineage>
</organism>
<dbReference type="InterPro" id="IPR014710">
    <property type="entry name" value="RmlC-like_jellyroll"/>
</dbReference>
<dbReference type="Pfam" id="PF00027">
    <property type="entry name" value="cNMP_binding"/>
    <property type="match status" value="1"/>
</dbReference>
<evidence type="ECO:0000259" key="5">
    <source>
        <dbReference type="PROSITE" id="PS51063"/>
    </source>
</evidence>
<sequence length="235" mass="26744">MDANNTHFLRCLEALKDAPFFYDTDTNALKSLLSTMTRNNWDANTFKSGSEMASHLHFIVSGRLKVYQMNPKSGREHTIMILTKGDVFDIMCMMDSDAHDMYYDAIDEMEVLYLPVDDMQRWLSENPGMNRSIFAYMGKRVRQLEEVAADICLNSTLVRLSNLLLKNTNAKSHELEVIDNLPNNEIASLIGTTRAVVNRHIQELKNYGAISVSRKYIHVEDIAVLQSIAKQTFAA</sequence>
<name>A0A0F9IRA9_9ZZZZ</name>
<gene>
    <name evidence="6" type="ORF">LCGC14_1547370</name>
</gene>
<dbReference type="SMART" id="SM00419">
    <property type="entry name" value="HTH_CRP"/>
    <property type="match status" value="1"/>
</dbReference>
<reference evidence="6" key="1">
    <citation type="journal article" date="2015" name="Nature">
        <title>Complex archaea that bridge the gap between prokaryotes and eukaryotes.</title>
        <authorList>
            <person name="Spang A."/>
            <person name="Saw J.H."/>
            <person name="Jorgensen S.L."/>
            <person name="Zaremba-Niedzwiedzka K."/>
            <person name="Martijn J."/>
            <person name="Lind A.E."/>
            <person name="van Eijk R."/>
            <person name="Schleper C."/>
            <person name="Guy L."/>
            <person name="Ettema T.J."/>
        </authorList>
    </citation>
    <scope>NUCLEOTIDE SEQUENCE</scope>
</reference>
<proteinExistence type="predicted"/>
<evidence type="ECO:0000256" key="2">
    <source>
        <dbReference type="ARBA" id="ARBA00023125"/>
    </source>
</evidence>
<feature type="domain" description="Cyclic nucleotide-binding" evidence="4">
    <location>
        <begin position="50"/>
        <end position="140"/>
    </location>
</feature>
<evidence type="ECO:0000259" key="4">
    <source>
        <dbReference type="PROSITE" id="PS50042"/>
    </source>
</evidence>
<dbReference type="GO" id="GO:0003677">
    <property type="term" value="F:DNA binding"/>
    <property type="evidence" value="ECO:0007669"/>
    <property type="project" value="UniProtKB-KW"/>
</dbReference>
<evidence type="ECO:0000256" key="3">
    <source>
        <dbReference type="ARBA" id="ARBA00023163"/>
    </source>
</evidence>
<evidence type="ECO:0000256" key="1">
    <source>
        <dbReference type="ARBA" id="ARBA00023015"/>
    </source>
</evidence>
<dbReference type="EMBL" id="LAZR01011780">
    <property type="protein sequence ID" value="KKM59904.1"/>
    <property type="molecule type" value="Genomic_DNA"/>
</dbReference>
<keyword evidence="1" id="KW-0805">Transcription regulation</keyword>
<dbReference type="PANTHER" id="PTHR24567">
    <property type="entry name" value="CRP FAMILY TRANSCRIPTIONAL REGULATORY PROTEIN"/>
    <property type="match status" value="1"/>
</dbReference>
<dbReference type="InterPro" id="IPR000595">
    <property type="entry name" value="cNMP-bd_dom"/>
</dbReference>
<dbReference type="GO" id="GO:0003700">
    <property type="term" value="F:DNA-binding transcription factor activity"/>
    <property type="evidence" value="ECO:0007669"/>
    <property type="project" value="TreeGrafter"/>
</dbReference>
<dbReference type="PROSITE" id="PS51063">
    <property type="entry name" value="HTH_CRP_2"/>
    <property type="match status" value="1"/>
</dbReference>
<dbReference type="InterPro" id="IPR036390">
    <property type="entry name" value="WH_DNA-bd_sf"/>
</dbReference>
<evidence type="ECO:0008006" key="7">
    <source>
        <dbReference type="Google" id="ProtNLM"/>
    </source>
</evidence>
<dbReference type="InterPro" id="IPR050397">
    <property type="entry name" value="Env_Response_Regulators"/>
</dbReference>
<dbReference type="SUPFAM" id="SSF46785">
    <property type="entry name" value="Winged helix' DNA-binding domain"/>
    <property type="match status" value="1"/>
</dbReference>
<dbReference type="SUPFAM" id="SSF51206">
    <property type="entry name" value="cAMP-binding domain-like"/>
    <property type="match status" value="1"/>
</dbReference>
<dbReference type="GO" id="GO:0005829">
    <property type="term" value="C:cytosol"/>
    <property type="evidence" value="ECO:0007669"/>
    <property type="project" value="TreeGrafter"/>
</dbReference>
<dbReference type="InterPro" id="IPR012318">
    <property type="entry name" value="HTH_CRP"/>
</dbReference>
<dbReference type="PANTHER" id="PTHR24567:SF26">
    <property type="entry name" value="REGULATORY PROTEIN YEIL"/>
    <property type="match status" value="1"/>
</dbReference>
<dbReference type="InterPro" id="IPR018490">
    <property type="entry name" value="cNMP-bd_dom_sf"/>
</dbReference>
<dbReference type="Gene3D" id="1.10.10.10">
    <property type="entry name" value="Winged helix-like DNA-binding domain superfamily/Winged helix DNA-binding domain"/>
    <property type="match status" value="1"/>
</dbReference>
<keyword evidence="2" id="KW-0238">DNA-binding</keyword>
<dbReference type="Gene3D" id="2.60.120.10">
    <property type="entry name" value="Jelly Rolls"/>
    <property type="match status" value="1"/>
</dbReference>
<dbReference type="Pfam" id="PF13545">
    <property type="entry name" value="HTH_Crp_2"/>
    <property type="match status" value="1"/>
</dbReference>
<dbReference type="CDD" id="cd00038">
    <property type="entry name" value="CAP_ED"/>
    <property type="match status" value="1"/>
</dbReference>
<evidence type="ECO:0000313" key="6">
    <source>
        <dbReference type="EMBL" id="KKM59904.1"/>
    </source>
</evidence>
<dbReference type="AlphaFoldDB" id="A0A0F9IRA9"/>
<protein>
    <recommendedName>
        <fullName evidence="7">Cyclic nucleotide-binding domain-containing protein</fullName>
    </recommendedName>
</protein>